<gene>
    <name evidence="1" type="ORF">ACFQNG_18645</name>
</gene>
<organism evidence="1 2">
    <name type="scientific">Laceyella putida</name>
    <dbReference type="NCBI Taxonomy" id="110101"/>
    <lineage>
        <taxon>Bacteria</taxon>
        <taxon>Bacillati</taxon>
        <taxon>Bacillota</taxon>
        <taxon>Bacilli</taxon>
        <taxon>Bacillales</taxon>
        <taxon>Thermoactinomycetaceae</taxon>
        <taxon>Laceyella</taxon>
    </lineage>
</organism>
<dbReference type="Proteomes" id="UP001596500">
    <property type="component" value="Unassembled WGS sequence"/>
</dbReference>
<dbReference type="RefSeq" id="WP_379867418.1">
    <property type="nucleotide sequence ID" value="NZ_JBHTBW010000077.1"/>
</dbReference>
<sequence length="200" mass="23765">MSRDNRRTFWDYLNWEIRNIKQIGITVNNKKFLKQKHAKLESESLASIDDFLFKQINVLKLVYYECPEPLEQPDLTHDQVDKLRSQIVANKRSKKERRTEIRYYFTGTKEDNILSYDAILHIDIYVPEEIIWVNIFKKSFLGERREKGHRGHLIAQEIIDRMSLSGFKHIGRPDFNWAEMDATRDGMAKVSMTAKIDIMK</sequence>
<accession>A0ABW2RPV4</accession>
<proteinExistence type="predicted"/>
<keyword evidence="2" id="KW-1185">Reference proteome</keyword>
<reference evidence="2" key="1">
    <citation type="journal article" date="2019" name="Int. J. Syst. Evol. Microbiol.">
        <title>The Global Catalogue of Microorganisms (GCM) 10K type strain sequencing project: providing services to taxonomists for standard genome sequencing and annotation.</title>
        <authorList>
            <consortium name="The Broad Institute Genomics Platform"/>
            <consortium name="The Broad Institute Genome Sequencing Center for Infectious Disease"/>
            <person name="Wu L."/>
            <person name="Ma J."/>
        </authorList>
    </citation>
    <scope>NUCLEOTIDE SEQUENCE [LARGE SCALE GENOMIC DNA]</scope>
    <source>
        <strain evidence="2">CGMCC 1.12942</strain>
    </source>
</reference>
<evidence type="ECO:0000313" key="1">
    <source>
        <dbReference type="EMBL" id="MFC7443089.1"/>
    </source>
</evidence>
<comment type="caution">
    <text evidence="1">The sequence shown here is derived from an EMBL/GenBank/DDBJ whole genome shotgun (WGS) entry which is preliminary data.</text>
</comment>
<dbReference type="EMBL" id="JBHTBW010000077">
    <property type="protein sequence ID" value="MFC7443089.1"/>
    <property type="molecule type" value="Genomic_DNA"/>
</dbReference>
<evidence type="ECO:0000313" key="2">
    <source>
        <dbReference type="Proteomes" id="UP001596500"/>
    </source>
</evidence>
<name>A0ABW2RPV4_9BACL</name>
<protein>
    <submittedName>
        <fullName evidence="1">Uncharacterized protein</fullName>
    </submittedName>
</protein>